<proteinExistence type="predicted"/>
<accession>A0ACC0P2M2</accession>
<sequence length="109" mass="12465">MRDLGVFHAISEVFLRLCRSQMAPNRFSISNINWQSRKWMAEVMVAEKSLPKIPSGRGRPYQMLILQDIEGKQVQATIFGNDINLLSNTLKIYHTYSITNATVNTIAEH</sequence>
<reference evidence="1" key="1">
    <citation type="submission" date="2022-02" db="EMBL/GenBank/DDBJ databases">
        <title>Plant Genome Project.</title>
        <authorList>
            <person name="Zhang R.-G."/>
        </authorList>
    </citation>
    <scope>NUCLEOTIDE SEQUENCE</scope>
    <source>
        <strain evidence="1">AT1</strain>
    </source>
</reference>
<evidence type="ECO:0000313" key="1">
    <source>
        <dbReference type="EMBL" id="KAI8559897.1"/>
    </source>
</evidence>
<dbReference type="EMBL" id="CM046391">
    <property type="protein sequence ID" value="KAI8559897.1"/>
    <property type="molecule type" value="Genomic_DNA"/>
</dbReference>
<gene>
    <name evidence="1" type="ORF">RHMOL_Rhmol04G0211500</name>
</gene>
<organism evidence="1 2">
    <name type="scientific">Rhododendron molle</name>
    <name type="common">Chinese azalea</name>
    <name type="synonym">Azalea mollis</name>
    <dbReference type="NCBI Taxonomy" id="49168"/>
    <lineage>
        <taxon>Eukaryota</taxon>
        <taxon>Viridiplantae</taxon>
        <taxon>Streptophyta</taxon>
        <taxon>Embryophyta</taxon>
        <taxon>Tracheophyta</taxon>
        <taxon>Spermatophyta</taxon>
        <taxon>Magnoliopsida</taxon>
        <taxon>eudicotyledons</taxon>
        <taxon>Gunneridae</taxon>
        <taxon>Pentapetalae</taxon>
        <taxon>asterids</taxon>
        <taxon>Ericales</taxon>
        <taxon>Ericaceae</taxon>
        <taxon>Ericoideae</taxon>
        <taxon>Rhodoreae</taxon>
        <taxon>Rhododendron</taxon>
    </lineage>
</organism>
<protein>
    <submittedName>
        <fullName evidence="1">Uncharacterized protein</fullName>
    </submittedName>
</protein>
<keyword evidence="2" id="KW-1185">Reference proteome</keyword>
<dbReference type="Proteomes" id="UP001062846">
    <property type="component" value="Chromosome 4"/>
</dbReference>
<evidence type="ECO:0000313" key="2">
    <source>
        <dbReference type="Proteomes" id="UP001062846"/>
    </source>
</evidence>
<comment type="caution">
    <text evidence="1">The sequence shown here is derived from an EMBL/GenBank/DDBJ whole genome shotgun (WGS) entry which is preliminary data.</text>
</comment>
<name>A0ACC0P2M2_RHOML</name>